<dbReference type="InterPro" id="IPR051010">
    <property type="entry name" value="BCAA_transport"/>
</dbReference>
<evidence type="ECO:0000313" key="3">
    <source>
        <dbReference type="EMBL" id="OWU75062.1"/>
    </source>
</evidence>
<keyword evidence="4" id="KW-1185">Reference proteome</keyword>
<keyword evidence="1" id="KW-0029">Amino-acid transport</keyword>
<accession>A0A225NRG0</accession>
<dbReference type="NCBIfam" id="TIGR03863">
    <property type="entry name" value="PQQ_ABC_bind"/>
    <property type="match status" value="1"/>
</dbReference>
<name>A0A225NRG0_9RHOB</name>
<dbReference type="InterPro" id="IPR028082">
    <property type="entry name" value="Peripla_BP_I"/>
</dbReference>
<evidence type="ECO:0000256" key="2">
    <source>
        <dbReference type="SAM" id="SignalP"/>
    </source>
</evidence>
<proteinExistence type="predicted"/>
<dbReference type="InterPro" id="IPR022478">
    <property type="entry name" value="ABC_transptr_sub-bd_PQQ"/>
</dbReference>
<dbReference type="Gene3D" id="3.40.50.2300">
    <property type="match status" value="2"/>
</dbReference>
<sequence>MVRAACVALAGLGWAGVALAEVVEARVGLVLVQDAAPLPLTRLEEPAENDGIAGAEVGLADNATTGRFLGHTYALEVLTPTPEEAVAAVEAARAGGVGFFAIDAKAALLEEIAAAVPEALVLNIGAEDDALRLSGCEANLFHVIPSRAMKADALAQYLVWKKWDRWLLIHGSHPEDIAMAEAYRRAAGRFGADIVEERVYEDTGGARRSDSGHVLVQRQMPVFTQNARRHDVVIAADENEVFGLYLPYRTWDPRPVAGDAGLRVRDWHPGSEGWGGTQLQTRFEKHANRYMSGRDYLAWLAVRIVGEGVTRTESADPQTIRAYLRSDEFEIPGFKGLPLSFRPWNQQLRQGILLADGPLVVSVSPQEEFLHQTSQLDTLGYDEPETECSLDD</sequence>
<feature type="signal peptide" evidence="2">
    <location>
        <begin position="1"/>
        <end position="20"/>
    </location>
</feature>
<dbReference type="CDD" id="cd06268">
    <property type="entry name" value="PBP1_ABC_transporter_LIVBP-like"/>
    <property type="match status" value="1"/>
</dbReference>
<comment type="caution">
    <text evidence="3">The sequence shown here is derived from an EMBL/GenBank/DDBJ whole genome shotgun (WGS) entry which is preliminary data.</text>
</comment>
<dbReference type="AlphaFoldDB" id="A0A225NRG0"/>
<keyword evidence="2" id="KW-0732">Signal</keyword>
<dbReference type="PANTHER" id="PTHR30483">
    <property type="entry name" value="LEUCINE-SPECIFIC-BINDING PROTEIN"/>
    <property type="match status" value="1"/>
</dbReference>
<dbReference type="GO" id="GO:0006865">
    <property type="term" value="P:amino acid transport"/>
    <property type="evidence" value="ECO:0007669"/>
    <property type="project" value="UniProtKB-KW"/>
</dbReference>
<feature type="chain" id="PRO_5012217595" evidence="2">
    <location>
        <begin position="21"/>
        <end position="392"/>
    </location>
</feature>
<organism evidence="3 4">
    <name type="scientific">Marinibacterium profundimaris</name>
    <dbReference type="NCBI Taxonomy" id="1679460"/>
    <lineage>
        <taxon>Bacteria</taxon>
        <taxon>Pseudomonadati</taxon>
        <taxon>Pseudomonadota</taxon>
        <taxon>Alphaproteobacteria</taxon>
        <taxon>Rhodobacterales</taxon>
        <taxon>Paracoccaceae</taxon>
        <taxon>Marinibacterium</taxon>
    </lineage>
</organism>
<protein>
    <submittedName>
        <fullName evidence="3">Branched-chain amino acid ABC transporter substrate-binding protein</fullName>
    </submittedName>
</protein>
<evidence type="ECO:0000313" key="4">
    <source>
        <dbReference type="Proteomes" id="UP000215377"/>
    </source>
</evidence>
<reference evidence="3 4" key="1">
    <citation type="submission" date="2013-04" db="EMBL/GenBank/DDBJ databases">
        <title>Oceanicola sp. 22II1-22F33 Genome Sequencing.</title>
        <authorList>
            <person name="Lai Q."/>
            <person name="Li G."/>
            <person name="Shao Z."/>
        </authorList>
    </citation>
    <scope>NUCLEOTIDE SEQUENCE [LARGE SCALE GENOMIC DNA]</scope>
    <source>
        <strain evidence="3 4">22II1-22F33</strain>
    </source>
</reference>
<dbReference type="PANTHER" id="PTHR30483:SF6">
    <property type="entry name" value="PERIPLASMIC BINDING PROTEIN OF ABC TRANSPORTER FOR NATURAL AMINO ACIDS"/>
    <property type="match status" value="1"/>
</dbReference>
<dbReference type="SUPFAM" id="SSF53822">
    <property type="entry name" value="Periplasmic binding protein-like I"/>
    <property type="match status" value="1"/>
</dbReference>
<dbReference type="EMBL" id="AQQR01000003">
    <property type="protein sequence ID" value="OWU75062.1"/>
    <property type="molecule type" value="Genomic_DNA"/>
</dbReference>
<dbReference type="Proteomes" id="UP000215377">
    <property type="component" value="Unassembled WGS sequence"/>
</dbReference>
<gene>
    <name evidence="3" type="ORF">ATO3_09005</name>
</gene>
<keyword evidence="1" id="KW-0813">Transport</keyword>
<evidence type="ECO:0000256" key="1">
    <source>
        <dbReference type="ARBA" id="ARBA00022970"/>
    </source>
</evidence>